<dbReference type="GO" id="GO:0030240">
    <property type="term" value="P:skeletal muscle thin filament assembly"/>
    <property type="evidence" value="ECO:0007669"/>
    <property type="project" value="TreeGrafter"/>
</dbReference>
<dbReference type="GO" id="GO:0035995">
    <property type="term" value="P:detection of muscle stretch"/>
    <property type="evidence" value="ECO:0007669"/>
    <property type="project" value="TreeGrafter"/>
</dbReference>
<dbReference type="PANTHER" id="PTHR15143">
    <property type="entry name" value="TELETHONIN"/>
    <property type="match status" value="1"/>
</dbReference>
<dbReference type="GO" id="GO:0060048">
    <property type="term" value="P:cardiac muscle contraction"/>
    <property type="evidence" value="ECO:0007669"/>
    <property type="project" value="TreeGrafter"/>
</dbReference>
<evidence type="ECO:0000313" key="10">
    <source>
        <dbReference type="Proteomes" id="UP000694569"/>
    </source>
</evidence>
<evidence type="ECO:0000256" key="7">
    <source>
        <dbReference type="ARBA" id="ARBA00082340"/>
    </source>
</evidence>
<evidence type="ECO:0000256" key="5">
    <source>
        <dbReference type="ARBA" id="ARBA00065896"/>
    </source>
</evidence>
<protein>
    <recommendedName>
        <fullName evidence="6">Telethonin</fullName>
    </recommendedName>
    <alternativeName>
        <fullName evidence="7">Titin cap protein</fullName>
    </alternativeName>
</protein>
<dbReference type="GO" id="GO:0030241">
    <property type="term" value="P:skeletal muscle myosin thick filament assembly"/>
    <property type="evidence" value="ECO:0007669"/>
    <property type="project" value="TreeGrafter"/>
</dbReference>
<keyword evidence="3" id="KW-0597">Phosphoprotein</keyword>
<dbReference type="InterPro" id="IPR015667">
    <property type="entry name" value="Telethonin"/>
</dbReference>
<comment type="subcellular location">
    <subcellularLocation>
        <location evidence="1">Cytoplasm</location>
        <location evidence="1">Myofibril</location>
        <location evidence="1">Sarcomere</location>
    </subcellularLocation>
</comment>
<feature type="region of interest" description="Disordered" evidence="8">
    <location>
        <begin position="1"/>
        <end position="21"/>
    </location>
</feature>
<reference evidence="9" key="1">
    <citation type="submission" date="2025-08" db="UniProtKB">
        <authorList>
            <consortium name="Ensembl"/>
        </authorList>
    </citation>
    <scope>IDENTIFICATION</scope>
</reference>
<evidence type="ECO:0000256" key="8">
    <source>
        <dbReference type="SAM" id="MobiDB-lite"/>
    </source>
</evidence>
<dbReference type="GO" id="GO:0055008">
    <property type="term" value="P:cardiac muscle tissue morphogenesis"/>
    <property type="evidence" value="ECO:0007669"/>
    <property type="project" value="TreeGrafter"/>
</dbReference>
<keyword evidence="2" id="KW-0963">Cytoplasm</keyword>
<feature type="compositionally biased region" description="Polar residues" evidence="8">
    <location>
        <begin position="202"/>
        <end position="215"/>
    </location>
</feature>
<comment type="function">
    <text evidence="4">Muscle assembly regulating factor. Mediates the antiparallel assembly of titin (TTN) molecules at the sarcomeric Z-disk.</text>
</comment>
<gene>
    <name evidence="9" type="primary">TCAP</name>
</gene>
<dbReference type="AlphaFoldDB" id="A0A8C5QW72"/>
<keyword evidence="10" id="KW-1185">Reference proteome</keyword>
<dbReference type="GO" id="GO:0008307">
    <property type="term" value="F:structural constituent of muscle"/>
    <property type="evidence" value="ECO:0007669"/>
    <property type="project" value="TreeGrafter"/>
</dbReference>
<dbReference type="GeneTree" id="ENSGT00390000012014"/>
<dbReference type="OrthoDB" id="8532967at2759"/>
<dbReference type="GO" id="GO:0030018">
    <property type="term" value="C:Z disc"/>
    <property type="evidence" value="ECO:0007669"/>
    <property type="project" value="UniProtKB-ARBA"/>
</dbReference>
<comment type="subunit">
    <text evidence="5">Interacts with MYOZ1, MYOZ2 and MYOZ3. Interacts with CSRP3. Interacts directly with the N-terminal Ig-like domains of 2 titin (TTN) molecules. Interacts with ANKRD2; the interaction is direct.</text>
</comment>
<dbReference type="GO" id="GO:0030674">
    <property type="term" value="F:protein-macromolecule adaptor activity"/>
    <property type="evidence" value="ECO:0007669"/>
    <property type="project" value="TreeGrafter"/>
</dbReference>
<evidence type="ECO:0000256" key="6">
    <source>
        <dbReference type="ARBA" id="ARBA00070866"/>
    </source>
</evidence>
<evidence type="ECO:0000256" key="2">
    <source>
        <dbReference type="ARBA" id="ARBA00022490"/>
    </source>
</evidence>
<dbReference type="Gene3D" id="2.20.160.10">
    <property type="entry name" value="titin domain like"/>
    <property type="match status" value="1"/>
</dbReference>
<dbReference type="GO" id="GO:0003009">
    <property type="term" value="P:skeletal muscle contraction"/>
    <property type="evidence" value="ECO:0007669"/>
    <property type="project" value="TreeGrafter"/>
</dbReference>
<evidence type="ECO:0000256" key="4">
    <source>
        <dbReference type="ARBA" id="ARBA00055131"/>
    </source>
</evidence>
<accession>A0A8C5QW72</accession>
<reference evidence="9" key="2">
    <citation type="submission" date="2025-09" db="UniProtKB">
        <authorList>
            <consortium name="Ensembl"/>
        </authorList>
    </citation>
    <scope>IDENTIFICATION</scope>
</reference>
<evidence type="ECO:0000256" key="1">
    <source>
        <dbReference type="ARBA" id="ARBA00004204"/>
    </source>
</evidence>
<evidence type="ECO:0000256" key="3">
    <source>
        <dbReference type="ARBA" id="ARBA00022553"/>
    </source>
</evidence>
<dbReference type="GO" id="GO:0048769">
    <property type="term" value="P:sarcomerogenesis"/>
    <property type="evidence" value="ECO:0007669"/>
    <property type="project" value="TreeGrafter"/>
</dbReference>
<dbReference type="PANTHER" id="PTHR15143:SF0">
    <property type="entry name" value="TELETHONIN"/>
    <property type="match status" value="1"/>
</dbReference>
<dbReference type="GO" id="GO:0031432">
    <property type="term" value="F:titin binding"/>
    <property type="evidence" value="ECO:0007669"/>
    <property type="project" value="TreeGrafter"/>
</dbReference>
<dbReference type="Pfam" id="PF09470">
    <property type="entry name" value="Telethonin"/>
    <property type="match status" value="1"/>
</dbReference>
<dbReference type="GO" id="GO:0007512">
    <property type="term" value="P:adult heart development"/>
    <property type="evidence" value="ECO:0007669"/>
    <property type="project" value="UniProtKB-ARBA"/>
</dbReference>
<dbReference type="InterPro" id="IPR023111">
    <property type="entry name" value="Titin-like_dom_sf"/>
</dbReference>
<dbReference type="GO" id="GO:0055003">
    <property type="term" value="P:cardiac myofibril assembly"/>
    <property type="evidence" value="ECO:0007669"/>
    <property type="project" value="TreeGrafter"/>
</dbReference>
<sequence>MGEPGHRSSKRRATATTPTLPKAAEKMKIFGKPEIVREGIDPMAQLNCCVKEDNTSRREHFSAEWVDTSLFSRPEESCSARDNNVWRRESFRQQGQTRFLVQRSPAQVMKMGQLGHRLKQYQLPYQRSFPIPIFKPTDLITKMERIDTPPQLRSMIEFERALSHPGSDGVCQDKTPVSQITKELPPVMRPTRMDFEKPGLAQSFSRSISQEVQRG</sequence>
<feature type="region of interest" description="Disordered" evidence="8">
    <location>
        <begin position="190"/>
        <end position="215"/>
    </location>
</feature>
<evidence type="ECO:0000313" key="9">
    <source>
        <dbReference type="Ensembl" id="ENSLLEP00000044174.1"/>
    </source>
</evidence>
<name>A0A8C5QW72_9ANUR</name>
<dbReference type="Ensembl" id="ENSLLET00000045951.1">
    <property type="protein sequence ID" value="ENSLLEP00000044174.1"/>
    <property type="gene ID" value="ENSLLEG00000028085.1"/>
</dbReference>
<dbReference type="FunFam" id="2.20.160.10:FF:000001">
    <property type="entry name" value="Titin-cap (Telethonin)"/>
    <property type="match status" value="1"/>
</dbReference>
<proteinExistence type="predicted"/>
<dbReference type="GO" id="GO:0070080">
    <property type="term" value="F:titin Z domain binding"/>
    <property type="evidence" value="ECO:0007669"/>
    <property type="project" value="TreeGrafter"/>
</dbReference>
<organism evidence="9 10">
    <name type="scientific">Leptobrachium leishanense</name>
    <name type="common">Leishan spiny toad</name>
    <dbReference type="NCBI Taxonomy" id="445787"/>
    <lineage>
        <taxon>Eukaryota</taxon>
        <taxon>Metazoa</taxon>
        <taxon>Chordata</taxon>
        <taxon>Craniata</taxon>
        <taxon>Vertebrata</taxon>
        <taxon>Euteleostomi</taxon>
        <taxon>Amphibia</taxon>
        <taxon>Batrachia</taxon>
        <taxon>Anura</taxon>
        <taxon>Pelobatoidea</taxon>
        <taxon>Megophryidae</taxon>
        <taxon>Leptobrachium</taxon>
    </lineage>
</organism>
<dbReference type="Proteomes" id="UP000694569">
    <property type="component" value="Unplaced"/>
</dbReference>